<dbReference type="AlphaFoldDB" id="A0A8H5BGF7"/>
<sequence length="145" mass="15862">MAEMSGPVHAESMGELRSLTCRPGWLAPAYPPTALAQALRHVSFTGRTTLLGLIWWTTLVKNVAWTRTRPQMNDSSAINGRPLLIEFTAVFQLNSTVAGLCSSLLLLFPCIDDKWSSSTTDISAQHQMFTAFVIAHPLETSDGVD</sequence>
<comment type="caution">
    <text evidence="1">The sequence shown here is derived from an EMBL/GenBank/DDBJ whole genome shotgun (WGS) entry which is preliminary data.</text>
</comment>
<proteinExistence type="predicted"/>
<evidence type="ECO:0000313" key="1">
    <source>
        <dbReference type="EMBL" id="KAF5322593.1"/>
    </source>
</evidence>
<gene>
    <name evidence="1" type="ORF">D9619_000167</name>
</gene>
<evidence type="ECO:0000313" key="2">
    <source>
        <dbReference type="Proteomes" id="UP000567179"/>
    </source>
</evidence>
<organism evidence="1 2">
    <name type="scientific">Psilocybe cf. subviscida</name>
    <dbReference type="NCBI Taxonomy" id="2480587"/>
    <lineage>
        <taxon>Eukaryota</taxon>
        <taxon>Fungi</taxon>
        <taxon>Dikarya</taxon>
        <taxon>Basidiomycota</taxon>
        <taxon>Agaricomycotina</taxon>
        <taxon>Agaricomycetes</taxon>
        <taxon>Agaricomycetidae</taxon>
        <taxon>Agaricales</taxon>
        <taxon>Agaricineae</taxon>
        <taxon>Strophariaceae</taxon>
        <taxon>Psilocybe</taxon>
    </lineage>
</organism>
<keyword evidence="2" id="KW-1185">Reference proteome</keyword>
<name>A0A8H5BGF7_9AGAR</name>
<dbReference type="EMBL" id="JAACJJ010000028">
    <property type="protein sequence ID" value="KAF5322593.1"/>
    <property type="molecule type" value="Genomic_DNA"/>
</dbReference>
<accession>A0A8H5BGF7</accession>
<reference evidence="1 2" key="1">
    <citation type="journal article" date="2020" name="ISME J.">
        <title>Uncovering the hidden diversity of litter-decomposition mechanisms in mushroom-forming fungi.</title>
        <authorList>
            <person name="Floudas D."/>
            <person name="Bentzer J."/>
            <person name="Ahren D."/>
            <person name="Johansson T."/>
            <person name="Persson P."/>
            <person name="Tunlid A."/>
        </authorList>
    </citation>
    <scope>NUCLEOTIDE SEQUENCE [LARGE SCALE GENOMIC DNA]</scope>
    <source>
        <strain evidence="1 2">CBS 101986</strain>
    </source>
</reference>
<protein>
    <submittedName>
        <fullName evidence="1">Uncharacterized protein</fullName>
    </submittedName>
</protein>
<dbReference type="Proteomes" id="UP000567179">
    <property type="component" value="Unassembled WGS sequence"/>
</dbReference>